<accession>A0A062V2M9</accession>
<keyword evidence="1" id="KW-0472">Membrane</keyword>
<reference evidence="2 3" key="1">
    <citation type="journal article" date="2013" name="Nature">
        <title>Anaerobic oxidation of methane coupled to nitrate reduction in a novel archaeal lineage.</title>
        <authorList>
            <person name="Haroon M.F."/>
            <person name="Hu S."/>
            <person name="Shi Y."/>
            <person name="Imelfort M."/>
            <person name="Keller J."/>
            <person name="Hugenholtz P."/>
            <person name="Yuan Z."/>
            <person name="Tyson G.W."/>
        </authorList>
    </citation>
    <scope>NUCLEOTIDE SEQUENCE [LARGE SCALE GENOMIC DNA]</scope>
    <source>
        <strain evidence="2 3">ANME-2d</strain>
    </source>
</reference>
<feature type="transmembrane region" description="Helical" evidence="1">
    <location>
        <begin position="112"/>
        <end position="130"/>
    </location>
</feature>
<feature type="transmembrane region" description="Helical" evidence="1">
    <location>
        <begin position="370"/>
        <end position="387"/>
    </location>
</feature>
<keyword evidence="1" id="KW-1133">Transmembrane helix</keyword>
<gene>
    <name evidence="2" type="ORF">ANME2D_00412</name>
</gene>
<proteinExistence type="predicted"/>
<protein>
    <submittedName>
        <fullName evidence="2">Uncharacterized protein</fullName>
    </submittedName>
</protein>
<feature type="transmembrane region" description="Helical" evidence="1">
    <location>
        <begin position="433"/>
        <end position="456"/>
    </location>
</feature>
<dbReference type="Proteomes" id="UP000027153">
    <property type="component" value="Unassembled WGS sequence"/>
</dbReference>
<feature type="transmembrane region" description="Helical" evidence="1">
    <location>
        <begin position="296"/>
        <end position="316"/>
    </location>
</feature>
<evidence type="ECO:0000256" key="1">
    <source>
        <dbReference type="SAM" id="Phobius"/>
    </source>
</evidence>
<dbReference type="EMBL" id="JMIY01000001">
    <property type="protein sequence ID" value="KCZ73346.1"/>
    <property type="molecule type" value="Genomic_DNA"/>
</dbReference>
<feature type="transmembrane region" description="Helical" evidence="1">
    <location>
        <begin position="142"/>
        <end position="162"/>
    </location>
</feature>
<sequence>MVMGVSKSLFNRPVNLPFSGRTVTRETLYLIYFLLAVLILAYIIPTLIFRSPSGTDVYTHMYSTLRMVGSNSLFEFYEKSFIEEQLLYDYPFGLWFFGSIVMKVTGMGIQELAYILPLILLVVSISVYYIYARSLLLSTNKAILACIFLLSMPVITMGMLNYSTGRFVAVFLVASIYLSINKPRFSNVLIAGLLVFSLGFTHTGTYMFLMFFSISYFILSAMIWKKFDTGMYILIVSLLVLYVISVQLFPFVQPQYIDKGRMILSISQSLSSKLGLEYIREMGQIFYDRIFVANNFIYVIFWSCLIFVIGRSILFIRSRIGSIDNINPLAIPVIGSINNVSHSIVTTPFWLGPVHTLLSIFGVFKLDQKGKCIAFSLVLTSLFPGALQSEEGTGSLRQIYFLFLIIPISSAAGFYYIIPAINKYSNNKIKKSFAAIFVLLLFLPLIFAPIIGNLYYQPTITGTRSEIDNLMWLSTVGNSTEGVPGFAYRERIDLYANKLTPSVRSGSETKRYLNNLKNVYFSEGAEGYIKDLRSFNINYIISSQRILKGFNEYNTSLSVDSNKQLDKIYASDANFGIYKYIAPPAPIKNSNPQRSGLRFEDNAPEIKNSGSAYLIENEFYKVKLSDASPRMMYIGTMTKNFLGEGGLYDTIAISWRGAYKDKYAYYDLGDLKYPYISVDNNEITYRTAIRDESNTENWATLIVRYIFYEKAVQRDITVANDWVNLNDYLSMYVTLSSTVFAPLSDFEFNQVGYKEENPVYKKIYPSQDTVVLKDKKINQIYLNESGTGLFIKYSDLNPYPTRMLYRGSTVYQYASVSMDSRYSLSPAGSADITQYFSVGDKPTATNNMLYYTSVSPYLYSDARIPVILIGYLNQYSNAEYSSNIYGKLQDYNLIYNEVIRSGDKTSFQNGINHIGYADLFDKSVYKSQSDQDDEIKKVKALGVNGMTFRGSKYNMDTIKVLSDNNVLFTQALTVNPPFMEFYREGLRHPKAAYYQGEKTGVVLIPVTLPVSAVLRPESNIDDTFSSWRETLDSVADDGGMAVFWWNAADIGNPDYLDEVVELIEYSKSRGMSFTTPDIEASHFRSLNRVYTKATRGVDYAILNISNYNMEDVTGITYRLQLPALNDSCPYYAVNGRISRQEMKYGDCMLYVSTDLMGNEHKQVTIEPDYTRKEFDLDFSGIYEGNAIITVRDSEGAPVDDASIYVDGRNVKSNPEGEVEVLIRRGVHRIRAEKPGFISKDYEIVVKGRVYKIAGLLR</sequence>
<feature type="transmembrane region" description="Helical" evidence="1">
    <location>
        <begin position="183"/>
        <end position="200"/>
    </location>
</feature>
<feature type="transmembrane region" description="Helical" evidence="1">
    <location>
        <begin position="29"/>
        <end position="49"/>
    </location>
</feature>
<evidence type="ECO:0000313" key="3">
    <source>
        <dbReference type="Proteomes" id="UP000027153"/>
    </source>
</evidence>
<dbReference type="Gene3D" id="3.20.20.370">
    <property type="entry name" value="Glycoside hydrolase/deacetylase"/>
    <property type="match status" value="1"/>
</dbReference>
<dbReference type="AlphaFoldDB" id="A0A062V2M9"/>
<keyword evidence="3" id="KW-1185">Reference proteome</keyword>
<evidence type="ECO:0000313" key="2">
    <source>
        <dbReference type="EMBL" id="KCZ73346.1"/>
    </source>
</evidence>
<name>A0A062V2M9_9EURY</name>
<dbReference type="SUPFAM" id="SSF49464">
    <property type="entry name" value="Carboxypeptidase regulatory domain-like"/>
    <property type="match status" value="1"/>
</dbReference>
<feature type="transmembrane region" description="Helical" evidence="1">
    <location>
        <begin position="231"/>
        <end position="252"/>
    </location>
</feature>
<feature type="transmembrane region" description="Helical" evidence="1">
    <location>
        <begin position="399"/>
        <end position="421"/>
    </location>
</feature>
<organism evidence="2 3">
    <name type="scientific">Candidatus Methanoperedens nitratireducens</name>
    <dbReference type="NCBI Taxonomy" id="1392998"/>
    <lineage>
        <taxon>Archaea</taxon>
        <taxon>Methanobacteriati</taxon>
        <taxon>Methanobacteriota</taxon>
        <taxon>Stenosarchaea group</taxon>
        <taxon>Methanomicrobia</taxon>
        <taxon>Methanosarcinales</taxon>
        <taxon>ANME-2 cluster</taxon>
        <taxon>Candidatus Methanoperedentaceae</taxon>
        <taxon>Candidatus Methanoperedens</taxon>
    </lineage>
</organism>
<dbReference type="Gene3D" id="2.60.40.1120">
    <property type="entry name" value="Carboxypeptidase-like, regulatory domain"/>
    <property type="match status" value="1"/>
</dbReference>
<comment type="caution">
    <text evidence="2">The sequence shown here is derived from an EMBL/GenBank/DDBJ whole genome shotgun (WGS) entry which is preliminary data.</text>
</comment>
<keyword evidence="1" id="KW-0812">Transmembrane</keyword>
<dbReference type="InterPro" id="IPR008969">
    <property type="entry name" value="CarboxyPept-like_regulatory"/>
</dbReference>